<name>A0ABX1Z5F6_9BACL</name>
<dbReference type="EMBL" id="WHOC01000121">
    <property type="protein sequence ID" value="NOU88507.1"/>
    <property type="molecule type" value="Genomic_DNA"/>
</dbReference>
<dbReference type="PANTHER" id="PTHR10587:SF133">
    <property type="entry name" value="CHITIN DEACETYLASE 1-RELATED"/>
    <property type="match status" value="1"/>
</dbReference>
<evidence type="ECO:0000259" key="4">
    <source>
        <dbReference type="PROSITE" id="PS51677"/>
    </source>
</evidence>
<dbReference type="SUPFAM" id="SSF88713">
    <property type="entry name" value="Glycoside hydrolase/deacetylase"/>
    <property type="match status" value="1"/>
</dbReference>
<dbReference type="InterPro" id="IPR002508">
    <property type="entry name" value="MurNAc-LAA_cat"/>
</dbReference>
<dbReference type="InterPro" id="IPR050248">
    <property type="entry name" value="Polysacc_deacetylase_ArnD"/>
</dbReference>
<reference evidence="5 6" key="1">
    <citation type="submission" date="2019-10" db="EMBL/GenBank/DDBJ databases">
        <title>Description of Paenibacillus choica sp. nov.</title>
        <authorList>
            <person name="Carlier A."/>
            <person name="Qi S."/>
        </authorList>
    </citation>
    <scope>NUCLEOTIDE SEQUENCE [LARGE SCALE GENOMIC DNA]</scope>
    <source>
        <strain evidence="5 6">LMG 31460</strain>
    </source>
</reference>
<comment type="caution">
    <text evidence="5">The sequence shown here is derived from an EMBL/GenBank/DDBJ whole genome shotgun (WGS) entry which is preliminary data.</text>
</comment>
<keyword evidence="2" id="KW-0378">Hydrolase</keyword>
<dbReference type="PANTHER" id="PTHR10587">
    <property type="entry name" value="GLYCOSYL TRANSFERASE-RELATED"/>
    <property type="match status" value="1"/>
</dbReference>
<keyword evidence="6" id="KW-1185">Reference proteome</keyword>
<sequence>MHPKRRRLKIRRVRFVVFLFGLLLLGGSLLVAAFDNQNQHPTSSTPSISPPSIELKETQSLNPPGLALKETKSKRVYSIVIDPGHGGKDPGAKGASGSYEKKITLALSLKVYDLLKQEDIFDPHLTRTDDTFIPLEDRANMANNMKADAFISIHGNTYEDKSAGGTLTFYRYDKSIQLAQIIQSNVVKAMGFRDRGVQNDKLMVLSLSNMPAILIEVGYMTNPKEEAVILGKEGQDRAAHAIVDGLKKYFAEHPQKAVFYNGSSEQKQLALTFDDGPDNKTTPKILDILKKNEIKATFFMIGNRVKSYPEVVKRISKEGHAIGNHSWSHPDFGKITMKEVIKQINDTQNQLNAIVGYRPSIFRPPYGALDKDKVLTIHNMGISIVNWSVDSMDWSGLSVTEIMKVIRKEVYPGGIILQHSAGGKNGNLDNTIQALNQMIPELRSQGYTFVTVPELLNIPASLPKTAGLPN</sequence>
<dbReference type="Pfam" id="PF01520">
    <property type="entry name" value="Amidase_3"/>
    <property type="match status" value="1"/>
</dbReference>
<dbReference type="CDD" id="cd10917">
    <property type="entry name" value="CE4_NodB_like_6s_7s"/>
    <property type="match status" value="1"/>
</dbReference>
<dbReference type="InterPro" id="IPR011330">
    <property type="entry name" value="Glyco_hydro/deAcase_b/a-brl"/>
</dbReference>
<evidence type="ECO:0000256" key="2">
    <source>
        <dbReference type="ARBA" id="ARBA00022801"/>
    </source>
</evidence>
<gene>
    <name evidence="5" type="ORF">GC102_22520</name>
</gene>
<dbReference type="Gene3D" id="3.40.630.40">
    <property type="entry name" value="Zn-dependent exopeptidases"/>
    <property type="match status" value="1"/>
</dbReference>
<feature type="compositionally biased region" description="Low complexity" evidence="3">
    <location>
        <begin position="41"/>
        <end position="53"/>
    </location>
</feature>
<dbReference type="Pfam" id="PF01522">
    <property type="entry name" value="Polysacc_deac_1"/>
    <property type="match status" value="1"/>
</dbReference>
<dbReference type="InterPro" id="IPR002509">
    <property type="entry name" value="NODB_dom"/>
</dbReference>
<evidence type="ECO:0000256" key="3">
    <source>
        <dbReference type="SAM" id="MobiDB-lite"/>
    </source>
</evidence>
<accession>A0ABX1Z5F6</accession>
<organism evidence="5 6">
    <name type="scientific">Paenibacillus germinis</name>
    <dbReference type="NCBI Taxonomy" id="2654979"/>
    <lineage>
        <taxon>Bacteria</taxon>
        <taxon>Bacillati</taxon>
        <taxon>Bacillota</taxon>
        <taxon>Bacilli</taxon>
        <taxon>Bacillales</taxon>
        <taxon>Paenibacillaceae</taxon>
        <taxon>Paenibacillus</taxon>
    </lineage>
</organism>
<evidence type="ECO:0000313" key="6">
    <source>
        <dbReference type="Proteomes" id="UP000658690"/>
    </source>
</evidence>
<keyword evidence="1" id="KW-0479">Metal-binding</keyword>
<dbReference type="Proteomes" id="UP000658690">
    <property type="component" value="Unassembled WGS sequence"/>
</dbReference>
<dbReference type="SMART" id="SM00646">
    <property type="entry name" value="Ami_3"/>
    <property type="match status" value="1"/>
</dbReference>
<dbReference type="Gene3D" id="3.20.20.370">
    <property type="entry name" value="Glycoside hydrolase/deacetylase"/>
    <property type="match status" value="1"/>
</dbReference>
<dbReference type="RefSeq" id="WP_171691520.1">
    <property type="nucleotide sequence ID" value="NZ_WHOC01000121.1"/>
</dbReference>
<feature type="region of interest" description="Disordered" evidence="3">
    <location>
        <begin position="39"/>
        <end position="59"/>
    </location>
</feature>
<evidence type="ECO:0000313" key="5">
    <source>
        <dbReference type="EMBL" id="NOU88507.1"/>
    </source>
</evidence>
<dbReference type="CDD" id="cd02696">
    <property type="entry name" value="MurNAc-LAA"/>
    <property type="match status" value="1"/>
</dbReference>
<dbReference type="PROSITE" id="PS51677">
    <property type="entry name" value="NODB"/>
    <property type="match status" value="1"/>
</dbReference>
<proteinExistence type="predicted"/>
<dbReference type="SUPFAM" id="SSF53187">
    <property type="entry name" value="Zn-dependent exopeptidases"/>
    <property type="match status" value="1"/>
</dbReference>
<protein>
    <submittedName>
        <fullName evidence="5">Polysaccharide deacetylase family protein</fullName>
    </submittedName>
</protein>
<feature type="domain" description="NodB homology" evidence="4">
    <location>
        <begin position="267"/>
        <end position="450"/>
    </location>
</feature>
<evidence type="ECO:0000256" key="1">
    <source>
        <dbReference type="ARBA" id="ARBA00022723"/>
    </source>
</evidence>